<evidence type="ECO:0000313" key="3">
    <source>
        <dbReference type="Proteomes" id="UP000183047"/>
    </source>
</evidence>
<evidence type="ECO:0000313" key="2">
    <source>
        <dbReference type="EMBL" id="SCY51465.1"/>
    </source>
</evidence>
<proteinExistence type="predicted"/>
<evidence type="ECO:0000259" key="1">
    <source>
        <dbReference type="Pfam" id="PF00483"/>
    </source>
</evidence>
<dbReference type="OrthoDB" id="9788272at2"/>
<sequence>MLNIVIPMVGGSNRYAESYYETPKPLTDIFGHPVIEYVTQNIRPKCEHRFIYVCREDHIERFELDRILREITPDCEIIVTDASTEGDACTVLLAEEFIDNDDELMIAGCAQVIDTNIDAYLDEMRGYDGLIMTTPANQPKWSYVKYDENGEVTLVREKEDMSNEAIVGIYNFKRGSDFVKYAYRMIANDVRENNEFGVAPVYNEMINDGKRISFCNVGADMHGFGGAEGASACMQLDLCTDFF</sequence>
<dbReference type="Pfam" id="PF00483">
    <property type="entry name" value="NTP_transferase"/>
    <property type="match status" value="1"/>
</dbReference>
<keyword evidence="3" id="KW-1185">Reference proteome</keyword>
<dbReference type="PIRSF" id="PIRSF028162">
    <property type="entry name" value="BcbE_prd"/>
    <property type="match status" value="1"/>
</dbReference>
<organism evidence="2 3">
    <name type="scientific">Butyrivibrio hungatei</name>
    <dbReference type="NCBI Taxonomy" id="185008"/>
    <lineage>
        <taxon>Bacteria</taxon>
        <taxon>Bacillati</taxon>
        <taxon>Bacillota</taxon>
        <taxon>Clostridia</taxon>
        <taxon>Lachnospirales</taxon>
        <taxon>Lachnospiraceae</taxon>
        <taxon>Butyrivibrio</taxon>
    </lineage>
</organism>
<dbReference type="Proteomes" id="UP000183047">
    <property type="component" value="Unassembled WGS sequence"/>
</dbReference>
<dbReference type="Gene3D" id="3.90.550.10">
    <property type="entry name" value="Spore Coat Polysaccharide Biosynthesis Protein SpsA, Chain A"/>
    <property type="match status" value="1"/>
</dbReference>
<dbReference type="InterPro" id="IPR029044">
    <property type="entry name" value="Nucleotide-diphossugar_trans"/>
</dbReference>
<accession>A0A1G5GIU9</accession>
<dbReference type="RefSeq" id="WP_074463286.1">
    <property type="nucleotide sequence ID" value="NZ_FMUR01000021.1"/>
</dbReference>
<name>A0A1G5GIU9_9FIRM</name>
<gene>
    <name evidence="2" type="ORF">SAMN02910451_02896</name>
</gene>
<dbReference type="AlphaFoldDB" id="A0A1G5GIU9"/>
<feature type="domain" description="Nucleotidyl transferase" evidence="1">
    <location>
        <begin position="21"/>
        <end position="188"/>
    </location>
</feature>
<dbReference type="InterPro" id="IPR016873">
    <property type="entry name" value="Caps_polysacc_synth_BcbE_prd"/>
</dbReference>
<dbReference type="CDD" id="cd04183">
    <property type="entry name" value="GT2_BcE_like"/>
    <property type="match status" value="1"/>
</dbReference>
<reference evidence="3" key="1">
    <citation type="submission" date="2016-10" db="EMBL/GenBank/DDBJ databases">
        <authorList>
            <person name="Varghese N."/>
            <person name="Submissions S."/>
        </authorList>
    </citation>
    <scope>NUCLEOTIDE SEQUENCE [LARGE SCALE GENOMIC DNA]</scope>
    <source>
        <strain evidence="3">XBD2006</strain>
    </source>
</reference>
<dbReference type="EMBL" id="FMUR01000021">
    <property type="protein sequence ID" value="SCY51465.1"/>
    <property type="molecule type" value="Genomic_DNA"/>
</dbReference>
<dbReference type="SUPFAM" id="SSF53448">
    <property type="entry name" value="Nucleotide-diphospho-sugar transferases"/>
    <property type="match status" value="1"/>
</dbReference>
<dbReference type="InterPro" id="IPR005835">
    <property type="entry name" value="NTP_transferase_dom"/>
</dbReference>
<protein>
    <submittedName>
        <fullName evidence="2">dTDP-glucose pyrophosphorylase</fullName>
    </submittedName>
</protein>